<accession>A0A6N6MM91</accession>
<feature type="region of interest" description="Disordered" evidence="1">
    <location>
        <begin position="178"/>
        <end position="205"/>
    </location>
</feature>
<name>A0A6N6MM91_9HYPH</name>
<keyword evidence="2" id="KW-0812">Transmembrane</keyword>
<evidence type="ECO:0000313" key="3">
    <source>
        <dbReference type="EMBL" id="KAB1070929.1"/>
    </source>
</evidence>
<comment type="caution">
    <text evidence="3">The sequence shown here is derived from an EMBL/GenBank/DDBJ whole genome shotgun (WGS) entry which is preliminary data.</text>
</comment>
<proteinExistence type="predicted"/>
<evidence type="ECO:0000256" key="2">
    <source>
        <dbReference type="SAM" id="Phobius"/>
    </source>
</evidence>
<gene>
    <name evidence="3" type="ORF">F6X51_20655</name>
</gene>
<feature type="transmembrane region" description="Helical" evidence="2">
    <location>
        <begin position="21"/>
        <end position="41"/>
    </location>
</feature>
<keyword evidence="4" id="KW-1185">Reference proteome</keyword>
<sequence length="359" mass="39059">MVRPMIRTAHVVDLSRCERGNIALTFALVLPILLGAGGAAVDYGNAIRIRAAEASIADATALHVASAETAVAATEAIRLANAQLVARLGDQSATGGYTIDGKWLDPANYRIVISMTMKTSLVHLLPGMPKTILVRTATTVNRVAPVYETKAPTMTQISPEAADYNRIYVYCYSSDPKRQAESDRGRRGITAIADNGSPPTDYGSNVLPTCKENEALSYMLRNVRNARSTRSRWNETGTDTYNYYTDISIDPITRVQTMSMKGSNMGNGTAVDVVRYPMLETVICDTEKQCKPPSDGGTMVEHKAGTPGTLSGVGCTEGKFIYYGWEDRPGGDQDYNDIRMVVACPKRVKVSDKKLRIVE</sequence>
<dbReference type="AlphaFoldDB" id="A0A6N6MM91"/>
<dbReference type="EMBL" id="VZZJ01000022">
    <property type="protein sequence ID" value="KAB1070929.1"/>
    <property type="molecule type" value="Genomic_DNA"/>
</dbReference>
<keyword evidence="2" id="KW-1133">Transmembrane helix</keyword>
<keyword evidence="2" id="KW-0472">Membrane</keyword>
<organism evidence="3 4">
    <name type="scientific">Methylobacterium planeticum</name>
    <dbReference type="NCBI Taxonomy" id="2615211"/>
    <lineage>
        <taxon>Bacteria</taxon>
        <taxon>Pseudomonadati</taxon>
        <taxon>Pseudomonadota</taxon>
        <taxon>Alphaproteobacteria</taxon>
        <taxon>Hyphomicrobiales</taxon>
        <taxon>Methylobacteriaceae</taxon>
        <taxon>Methylobacterium</taxon>
    </lineage>
</organism>
<reference evidence="3 4" key="1">
    <citation type="submission" date="2019-09" db="EMBL/GenBank/DDBJ databases">
        <title>YIM 132548 draft genome.</title>
        <authorList>
            <person name="Jiang L."/>
        </authorList>
    </citation>
    <scope>NUCLEOTIDE SEQUENCE [LARGE SCALE GENOMIC DNA]</scope>
    <source>
        <strain evidence="3 4">YIM 132548</strain>
    </source>
</reference>
<evidence type="ECO:0000313" key="4">
    <source>
        <dbReference type="Proteomes" id="UP000441523"/>
    </source>
</evidence>
<protein>
    <submittedName>
        <fullName evidence="3">Uncharacterized protein</fullName>
    </submittedName>
</protein>
<evidence type="ECO:0000256" key="1">
    <source>
        <dbReference type="SAM" id="MobiDB-lite"/>
    </source>
</evidence>
<dbReference type="Proteomes" id="UP000441523">
    <property type="component" value="Unassembled WGS sequence"/>
</dbReference>